<dbReference type="SUPFAM" id="SSF81321">
    <property type="entry name" value="Family A G protein-coupled receptor-like"/>
    <property type="match status" value="1"/>
</dbReference>
<keyword evidence="4" id="KW-0675">Receptor</keyword>
<dbReference type="STRING" id="10181.G5AVZ0"/>
<feature type="transmembrane region" description="Helical" evidence="3">
    <location>
        <begin position="27"/>
        <end position="49"/>
    </location>
</feature>
<dbReference type="GO" id="GO:0007608">
    <property type="term" value="P:sensory perception of smell"/>
    <property type="evidence" value="ECO:0007669"/>
    <property type="project" value="UniProtKB-KW"/>
</dbReference>
<dbReference type="PANTHER" id="PTHR48018">
    <property type="entry name" value="OLFACTORY RECEPTOR"/>
    <property type="match status" value="1"/>
</dbReference>
<dbReference type="Proteomes" id="UP000006813">
    <property type="component" value="Unassembled WGS sequence"/>
</dbReference>
<accession>G5AVZ0</accession>
<sequence>MEEHSLTLMKEFILLGVTDHPELQVPLFLLFLIIYLTPLLGNLGMTVLAQVDPRLQTPMYFFLRHLLSLILAIL</sequence>
<name>G5AVZ0_HETGA</name>
<dbReference type="AlphaFoldDB" id="G5AVZ0"/>
<evidence type="ECO:0000256" key="1">
    <source>
        <dbReference type="ARBA" id="ARBA00022606"/>
    </source>
</evidence>
<protein>
    <submittedName>
        <fullName evidence="4">Olfactory receptor 8K3</fullName>
    </submittedName>
</protein>
<proteinExistence type="predicted"/>
<gene>
    <name evidence="4" type="ORF">GW7_11050</name>
</gene>
<organism evidence="4 5">
    <name type="scientific">Heterocephalus glaber</name>
    <name type="common">Naked mole rat</name>
    <dbReference type="NCBI Taxonomy" id="10181"/>
    <lineage>
        <taxon>Eukaryota</taxon>
        <taxon>Metazoa</taxon>
        <taxon>Chordata</taxon>
        <taxon>Craniata</taxon>
        <taxon>Vertebrata</taxon>
        <taxon>Euteleostomi</taxon>
        <taxon>Mammalia</taxon>
        <taxon>Eutheria</taxon>
        <taxon>Euarchontoglires</taxon>
        <taxon>Glires</taxon>
        <taxon>Rodentia</taxon>
        <taxon>Hystricomorpha</taxon>
        <taxon>Bathyergidae</taxon>
        <taxon>Heterocephalus</taxon>
    </lineage>
</organism>
<evidence type="ECO:0000256" key="3">
    <source>
        <dbReference type="SAM" id="Phobius"/>
    </source>
</evidence>
<keyword evidence="3" id="KW-0812">Transmembrane</keyword>
<keyword evidence="1" id="KW-0716">Sensory transduction</keyword>
<dbReference type="EMBL" id="JH167182">
    <property type="protein sequence ID" value="EHB01201.1"/>
    <property type="molecule type" value="Genomic_DNA"/>
</dbReference>
<keyword evidence="3" id="KW-0472">Membrane</keyword>
<dbReference type="InParanoid" id="G5AVZ0"/>
<evidence type="ECO:0000313" key="5">
    <source>
        <dbReference type="Proteomes" id="UP000006813"/>
    </source>
</evidence>
<keyword evidence="3" id="KW-1133">Transmembrane helix</keyword>
<evidence type="ECO:0000313" key="4">
    <source>
        <dbReference type="EMBL" id="EHB01201.1"/>
    </source>
</evidence>
<keyword evidence="2" id="KW-0552">Olfaction</keyword>
<reference evidence="4 5" key="1">
    <citation type="journal article" date="2011" name="Nature">
        <title>Genome sequencing reveals insights into physiology and longevity of the naked mole rat.</title>
        <authorList>
            <person name="Kim E.B."/>
            <person name="Fang X."/>
            <person name="Fushan A.A."/>
            <person name="Huang Z."/>
            <person name="Lobanov A.V."/>
            <person name="Han L."/>
            <person name="Marino S.M."/>
            <person name="Sun X."/>
            <person name="Turanov A.A."/>
            <person name="Yang P."/>
            <person name="Yim S.H."/>
            <person name="Zhao X."/>
            <person name="Kasaikina M.V."/>
            <person name="Stoletzki N."/>
            <person name="Peng C."/>
            <person name="Polak P."/>
            <person name="Xiong Z."/>
            <person name="Kiezun A."/>
            <person name="Zhu Y."/>
            <person name="Chen Y."/>
            <person name="Kryukov G.V."/>
            <person name="Zhang Q."/>
            <person name="Peshkin L."/>
            <person name="Yang L."/>
            <person name="Bronson R.T."/>
            <person name="Buffenstein R."/>
            <person name="Wang B."/>
            <person name="Han C."/>
            <person name="Li Q."/>
            <person name="Chen L."/>
            <person name="Zhao W."/>
            <person name="Sunyaev S.R."/>
            <person name="Park T.J."/>
            <person name="Zhang G."/>
            <person name="Wang J."/>
            <person name="Gladyshev V.N."/>
        </authorList>
    </citation>
    <scope>NUCLEOTIDE SEQUENCE [LARGE SCALE GENOMIC DNA]</scope>
</reference>
<evidence type="ECO:0000256" key="2">
    <source>
        <dbReference type="ARBA" id="ARBA00022725"/>
    </source>
</evidence>